<evidence type="ECO:0000256" key="4">
    <source>
        <dbReference type="ARBA" id="ARBA00022490"/>
    </source>
</evidence>
<dbReference type="KEGG" id="mfn:Ga0123462_1676"/>
<protein>
    <recommendedName>
        <fullName evidence="13">Phenylalanine--tRNA ligase alpha subunit</fullName>
        <ecNumber evidence="13">6.1.1.20</ecNumber>
    </recommendedName>
    <alternativeName>
        <fullName evidence="13">Phenylalanyl-tRNA synthetase alpha subunit</fullName>
        <shortName evidence="13">PheRS</shortName>
    </alternativeName>
</protein>
<dbReference type="PANTHER" id="PTHR11538:SF41">
    <property type="entry name" value="PHENYLALANINE--TRNA LIGASE, MITOCHONDRIAL"/>
    <property type="match status" value="1"/>
</dbReference>
<proteinExistence type="inferred from homology"/>
<evidence type="ECO:0000313" key="16">
    <source>
        <dbReference type="Proteomes" id="UP000231637"/>
    </source>
</evidence>
<evidence type="ECO:0000256" key="6">
    <source>
        <dbReference type="ARBA" id="ARBA00022723"/>
    </source>
</evidence>
<dbReference type="GO" id="GO:0005737">
    <property type="term" value="C:cytoplasm"/>
    <property type="evidence" value="ECO:0007669"/>
    <property type="project" value="UniProtKB-SubCell"/>
</dbReference>
<dbReference type="InterPro" id="IPR006195">
    <property type="entry name" value="aa-tRNA-synth_II"/>
</dbReference>
<reference evidence="15 16" key="1">
    <citation type="submission" date="2016-12" db="EMBL/GenBank/DDBJ databases">
        <title>Isolation and genomic insights into novel planktonic Zetaproteobacteria from stratified waters of the Chesapeake Bay.</title>
        <authorList>
            <person name="McAllister S.M."/>
            <person name="Kato S."/>
            <person name="Chan C.S."/>
            <person name="Chiu B.K."/>
            <person name="Field E.K."/>
        </authorList>
    </citation>
    <scope>NUCLEOTIDE SEQUENCE [LARGE SCALE GENOMIC DNA]</scope>
    <source>
        <strain evidence="15 16">CP-8</strain>
    </source>
</reference>
<dbReference type="InterPro" id="IPR045864">
    <property type="entry name" value="aa-tRNA-synth_II/BPL/LPL"/>
</dbReference>
<evidence type="ECO:0000256" key="11">
    <source>
        <dbReference type="ARBA" id="ARBA00023146"/>
    </source>
</evidence>
<keyword evidence="9 13" id="KW-0460">Magnesium</keyword>
<dbReference type="PANTHER" id="PTHR11538">
    <property type="entry name" value="PHENYLALANYL-TRNA SYNTHETASE"/>
    <property type="match status" value="1"/>
</dbReference>
<dbReference type="GO" id="GO:0005524">
    <property type="term" value="F:ATP binding"/>
    <property type="evidence" value="ECO:0007669"/>
    <property type="project" value="UniProtKB-UniRule"/>
</dbReference>
<dbReference type="SUPFAM" id="SSF46589">
    <property type="entry name" value="tRNA-binding arm"/>
    <property type="match status" value="1"/>
</dbReference>
<dbReference type="GO" id="GO:0000049">
    <property type="term" value="F:tRNA binding"/>
    <property type="evidence" value="ECO:0007669"/>
    <property type="project" value="InterPro"/>
</dbReference>
<dbReference type="CDD" id="cd00496">
    <property type="entry name" value="PheRS_alpha_core"/>
    <property type="match status" value="1"/>
</dbReference>
<feature type="binding site" evidence="13">
    <location>
        <position position="268"/>
    </location>
    <ligand>
        <name>Mg(2+)</name>
        <dbReference type="ChEBI" id="CHEBI:18420"/>
        <note>shared with beta subunit</note>
    </ligand>
</feature>
<evidence type="ECO:0000259" key="14">
    <source>
        <dbReference type="PROSITE" id="PS50862"/>
    </source>
</evidence>
<comment type="subcellular location">
    <subcellularLocation>
        <location evidence="1 13">Cytoplasm</location>
    </subcellularLocation>
</comment>
<evidence type="ECO:0000256" key="2">
    <source>
        <dbReference type="ARBA" id="ARBA00010207"/>
    </source>
</evidence>
<keyword evidence="8 13" id="KW-0067">ATP-binding</keyword>
<comment type="catalytic activity">
    <reaction evidence="12 13">
        <text>tRNA(Phe) + L-phenylalanine + ATP = L-phenylalanyl-tRNA(Phe) + AMP + diphosphate + H(+)</text>
        <dbReference type="Rhea" id="RHEA:19413"/>
        <dbReference type="Rhea" id="RHEA-COMP:9668"/>
        <dbReference type="Rhea" id="RHEA-COMP:9699"/>
        <dbReference type="ChEBI" id="CHEBI:15378"/>
        <dbReference type="ChEBI" id="CHEBI:30616"/>
        <dbReference type="ChEBI" id="CHEBI:33019"/>
        <dbReference type="ChEBI" id="CHEBI:58095"/>
        <dbReference type="ChEBI" id="CHEBI:78442"/>
        <dbReference type="ChEBI" id="CHEBI:78531"/>
        <dbReference type="ChEBI" id="CHEBI:456215"/>
        <dbReference type="EC" id="6.1.1.20"/>
    </reaction>
</comment>
<evidence type="ECO:0000256" key="12">
    <source>
        <dbReference type="ARBA" id="ARBA00049255"/>
    </source>
</evidence>
<keyword evidence="11 13" id="KW-0030">Aminoacyl-tRNA synthetase</keyword>
<dbReference type="NCBIfam" id="TIGR00468">
    <property type="entry name" value="pheS"/>
    <property type="match status" value="1"/>
</dbReference>
<dbReference type="Gene3D" id="3.30.930.10">
    <property type="entry name" value="Bira Bifunctional Protein, Domain 2"/>
    <property type="match status" value="1"/>
</dbReference>
<evidence type="ECO:0000256" key="8">
    <source>
        <dbReference type="ARBA" id="ARBA00022840"/>
    </source>
</evidence>
<keyword evidence="5 13" id="KW-0436">Ligase</keyword>
<organism evidence="15 16">
    <name type="scientific">Mariprofundus ferrinatatus</name>
    <dbReference type="NCBI Taxonomy" id="1921087"/>
    <lineage>
        <taxon>Bacteria</taxon>
        <taxon>Pseudomonadati</taxon>
        <taxon>Pseudomonadota</taxon>
        <taxon>Candidatius Mariprofundia</taxon>
        <taxon>Mariprofundales</taxon>
        <taxon>Mariprofundaceae</taxon>
        <taxon>Mariprofundus</taxon>
    </lineage>
</organism>
<dbReference type="InterPro" id="IPR004188">
    <property type="entry name" value="Phe-tRNA_ligase_II_N"/>
</dbReference>
<dbReference type="Pfam" id="PF02912">
    <property type="entry name" value="Phe_tRNA-synt_N"/>
    <property type="match status" value="1"/>
</dbReference>
<keyword evidence="10 13" id="KW-0648">Protein biosynthesis</keyword>
<name>A0A2K8LE19_9PROT</name>
<keyword evidence="16" id="KW-1185">Reference proteome</keyword>
<dbReference type="InterPro" id="IPR022911">
    <property type="entry name" value="Phe_tRNA_ligase_alpha1_bac"/>
</dbReference>
<sequence>MSEIESLKSQLEVLQSKALDAFSQAASLNDLQQLRVHYLGKKGELTEVLKGVGKLPPEERPVIGQFVNRTKQALAEALDLAEAELAVKAKSERIEAERIDVTLPGRSSPRGALHPVQKGLDEMTEIFSQMGFQVAEGPEVEDEFHNFDALNIPPEHPARAMHDTFFIKNAGDQPLLLRTHTSPVQIRAMKRFLEEGHEPPLAVVAPGRVYRCDYDVTHSPMFHQVEVFKVDRNVSMAHLKGVLKHFLSTYFGKEVSIRLRPHYFPFTEPSAEVDIGCVFCSGKGCRICKNSGWIEVLGSGMIHPHVLKSVGIDSDEYSGFAFGLGVERLVMLKQGIPDLRLFFENDVRFLRRMGAM</sequence>
<dbReference type="GO" id="GO:0004826">
    <property type="term" value="F:phenylalanine-tRNA ligase activity"/>
    <property type="evidence" value="ECO:0007669"/>
    <property type="project" value="UniProtKB-UniRule"/>
</dbReference>
<dbReference type="SUPFAM" id="SSF55681">
    <property type="entry name" value="Class II aaRS and biotin synthetases"/>
    <property type="match status" value="1"/>
</dbReference>
<evidence type="ECO:0000313" key="15">
    <source>
        <dbReference type="EMBL" id="ATX82526.1"/>
    </source>
</evidence>
<dbReference type="InterPro" id="IPR004529">
    <property type="entry name" value="Phe-tRNA-synth_IIc_asu"/>
</dbReference>
<dbReference type="GO" id="GO:0006432">
    <property type="term" value="P:phenylalanyl-tRNA aminoacylation"/>
    <property type="evidence" value="ECO:0007669"/>
    <property type="project" value="UniProtKB-UniRule"/>
</dbReference>
<evidence type="ECO:0000256" key="13">
    <source>
        <dbReference type="HAMAP-Rule" id="MF_00281"/>
    </source>
</evidence>
<dbReference type="HAMAP" id="MF_00281">
    <property type="entry name" value="Phe_tRNA_synth_alpha1"/>
    <property type="match status" value="1"/>
</dbReference>
<feature type="domain" description="Aminoacyl-transfer RNA synthetases class-II family profile" evidence="14">
    <location>
        <begin position="125"/>
        <end position="332"/>
    </location>
</feature>
<dbReference type="Pfam" id="PF01409">
    <property type="entry name" value="tRNA-synt_2d"/>
    <property type="match status" value="1"/>
</dbReference>
<dbReference type="FunFam" id="3.30.930.10:FF:000003">
    <property type="entry name" value="Phenylalanine--tRNA ligase alpha subunit"/>
    <property type="match status" value="1"/>
</dbReference>
<dbReference type="InterPro" id="IPR010978">
    <property type="entry name" value="tRNA-bd_arm"/>
</dbReference>
<evidence type="ECO:0000256" key="5">
    <source>
        <dbReference type="ARBA" id="ARBA00022598"/>
    </source>
</evidence>
<dbReference type="Proteomes" id="UP000231637">
    <property type="component" value="Chromosome"/>
</dbReference>
<evidence type="ECO:0000256" key="7">
    <source>
        <dbReference type="ARBA" id="ARBA00022741"/>
    </source>
</evidence>
<evidence type="ECO:0000256" key="1">
    <source>
        <dbReference type="ARBA" id="ARBA00004496"/>
    </source>
</evidence>
<keyword evidence="6 13" id="KW-0479">Metal-binding</keyword>
<dbReference type="InterPro" id="IPR002319">
    <property type="entry name" value="Phenylalanyl-tRNA_Synthase"/>
</dbReference>
<dbReference type="EMBL" id="CP018800">
    <property type="protein sequence ID" value="ATX82526.1"/>
    <property type="molecule type" value="Genomic_DNA"/>
</dbReference>
<keyword evidence="7 13" id="KW-0547">Nucleotide-binding</keyword>
<accession>A0A2K8LE19</accession>
<keyword evidence="4 13" id="KW-0963">Cytoplasm</keyword>
<comment type="cofactor">
    <cofactor evidence="13">
        <name>Mg(2+)</name>
        <dbReference type="ChEBI" id="CHEBI:18420"/>
    </cofactor>
    <text evidence="13">Binds 2 magnesium ions per tetramer.</text>
</comment>
<dbReference type="OrthoDB" id="5288851at2"/>
<comment type="similarity">
    <text evidence="2 13">Belongs to the class-II aminoacyl-tRNA synthetase family. Phe-tRNA synthetase alpha subunit type 1 subfamily.</text>
</comment>
<evidence type="ECO:0000256" key="3">
    <source>
        <dbReference type="ARBA" id="ARBA00011209"/>
    </source>
</evidence>
<dbReference type="EC" id="6.1.1.20" evidence="13"/>
<dbReference type="RefSeq" id="WP_100265862.1">
    <property type="nucleotide sequence ID" value="NZ_CP018800.1"/>
</dbReference>
<evidence type="ECO:0000256" key="9">
    <source>
        <dbReference type="ARBA" id="ARBA00022842"/>
    </source>
</evidence>
<comment type="subunit">
    <text evidence="3 13">Tetramer of two alpha and two beta subunits.</text>
</comment>
<evidence type="ECO:0000256" key="10">
    <source>
        <dbReference type="ARBA" id="ARBA00022917"/>
    </source>
</evidence>
<dbReference type="GO" id="GO:0000287">
    <property type="term" value="F:magnesium ion binding"/>
    <property type="evidence" value="ECO:0007669"/>
    <property type="project" value="UniProtKB-UniRule"/>
</dbReference>
<dbReference type="PROSITE" id="PS50862">
    <property type="entry name" value="AA_TRNA_LIGASE_II"/>
    <property type="match status" value="1"/>
</dbReference>
<dbReference type="AlphaFoldDB" id="A0A2K8LE19"/>
<gene>
    <name evidence="13" type="primary">pheS</name>
    <name evidence="15" type="ORF">Ga0123462_1676</name>
</gene>